<feature type="region of interest" description="Disordered" evidence="2">
    <location>
        <begin position="85"/>
        <end position="125"/>
    </location>
</feature>
<sequence length="198" mass="20936">MKEYSKPSFGGNRGGDRGGSRGGFGGGNRGGFGGGSRGGDRGGSRGGSFGPREMFSAKCDECGKTCELPFKPTGDKPVYCSNCFTAKGGNDRNDRGGDRGSRSFSKPSFNAGRRDNFKPTIDSGSNETLKNQIDAINKKIDNLTSLVAGLTNAKSVKPIKIETKAETKTETKKVVKKPTVKVATKKVAKKVAKKSNKK</sequence>
<dbReference type="EMBL" id="MFUC01000013">
    <property type="protein sequence ID" value="OGI72057.1"/>
    <property type="molecule type" value="Genomic_DNA"/>
</dbReference>
<feature type="compositionally biased region" description="Basic and acidic residues" evidence="2">
    <location>
        <begin position="89"/>
        <end position="101"/>
    </location>
</feature>
<comment type="caution">
    <text evidence="4">The sequence shown here is derived from an EMBL/GenBank/DDBJ whole genome shotgun (WGS) entry which is preliminary data.</text>
</comment>
<dbReference type="NCBIfam" id="TIGR04272">
    <property type="entry name" value="cxxc_cxxc_Mbark"/>
    <property type="match status" value="1"/>
</dbReference>
<feature type="domain" description="CxxC-x17-CxxC" evidence="3">
    <location>
        <begin position="52"/>
        <end position="87"/>
    </location>
</feature>
<feature type="compositionally biased region" description="Gly residues" evidence="2">
    <location>
        <begin position="20"/>
        <end position="37"/>
    </location>
</feature>
<keyword evidence="1" id="KW-0175">Coiled coil</keyword>
<name>A0A1F6VQT3_9BACT</name>
<evidence type="ECO:0000313" key="5">
    <source>
        <dbReference type="Proteomes" id="UP000179686"/>
    </source>
</evidence>
<feature type="region of interest" description="Disordered" evidence="2">
    <location>
        <begin position="1"/>
        <end position="50"/>
    </location>
</feature>
<evidence type="ECO:0000256" key="1">
    <source>
        <dbReference type="SAM" id="Coils"/>
    </source>
</evidence>
<gene>
    <name evidence="4" type="ORF">A3J61_01635</name>
</gene>
<reference evidence="4 5" key="1">
    <citation type="journal article" date="2016" name="Nat. Commun.">
        <title>Thousands of microbial genomes shed light on interconnected biogeochemical processes in an aquifer system.</title>
        <authorList>
            <person name="Anantharaman K."/>
            <person name="Brown C.T."/>
            <person name="Hug L.A."/>
            <person name="Sharon I."/>
            <person name="Castelle C.J."/>
            <person name="Probst A.J."/>
            <person name="Thomas B.C."/>
            <person name="Singh A."/>
            <person name="Wilkins M.J."/>
            <person name="Karaoz U."/>
            <person name="Brodie E.L."/>
            <person name="Williams K.H."/>
            <person name="Hubbard S.S."/>
            <person name="Banfield J.F."/>
        </authorList>
    </citation>
    <scope>NUCLEOTIDE SEQUENCE [LARGE SCALE GENOMIC DNA]</scope>
</reference>
<dbReference type="Pfam" id="PF23477">
    <property type="entry name" value="zf_Tbcl_2"/>
    <property type="match status" value="1"/>
</dbReference>
<dbReference type="AlphaFoldDB" id="A0A1F6VQT3"/>
<proteinExistence type="predicted"/>
<feature type="coiled-coil region" evidence="1">
    <location>
        <begin position="126"/>
        <end position="153"/>
    </location>
</feature>
<dbReference type="Proteomes" id="UP000179686">
    <property type="component" value="Unassembled WGS sequence"/>
</dbReference>
<evidence type="ECO:0000313" key="4">
    <source>
        <dbReference type="EMBL" id="OGI72057.1"/>
    </source>
</evidence>
<evidence type="ECO:0000259" key="3">
    <source>
        <dbReference type="Pfam" id="PF23477"/>
    </source>
</evidence>
<organism evidence="4 5">
    <name type="scientific">Candidatus Nomurabacteria bacterium RIFCSPHIGHO2_02_FULL_38_15</name>
    <dbReference type="NCBI Taxonomy" id="1801752"/>
    <lineage>
        <taxon>Bacteria</taxon>
        <taxon>Candidatus Nomuraibacteriota</taxon>
    </lineage>
</organism>
<dbReference type="InterPro" id="IPR026363">
    <property type="entry name" value="CxxC-x17-CxxC_dom"/>
</dbReference>
<accession>A0A1F6VQT3</accession>
<protein>
    <recommendedName>
        <fullName evidence="3">CxxC-x17-CxxC domain-containing protein</fullName>
    </recommendedName>
</protein>
<evidence type="ECO:0000256" key="2">
    <source>
        <dbReference type="SAM" id="MobiDB-lite"/>
    </source>
</evidence>
<dbReference type="STRING" id="1801752.A3J61_01635"/>